<dbReference type="EMBL" id="JAPOHA010000011">
    <property type="protein sequence ID" value="MCY1714787.1"/>
    <property type="molecule type" value="Genomic_DNA"/>
</dbReference>
<comment type="caution">
    <text evidence="2">The sequence shown here is derived from an EMBL/GenBank/DDBJ whole genome shotgun (WGS) entry which is preliminary data.</text>
</comment>
<evidence type="ECO:0000313" key="2">
    <source>
        <dbReference type="EMBL" id="MCY1714787.1"/>
    </source>
</evidence>
<dbReference type="Proteomes" id="UP001082703">
    <property type="component" value="Unassembled WGS sequence"/>
</dbReference>
<name>A0ABT4BV60_9FIRM</name>
<gene>
    <name evidence="2" type="ORF">OUY18_11040</name>
</gene>
<feature type="region of interest" description="Disordered" evidence="1">
    <location>
        <begin position="77"/>
        <end position="97"/>
    </location>
</feature>
<accession>A0ABT4BV60</accession>
<feature type="compositionally biased region" description="Polar residues" evidence="1">
    <location>
        <begin position="87"/>
        <end position="97"/>
    </location>
</feature>
<dbReference type="Pfam" id="PF13031">
    <property type="entry name" value="DUF3892"/>
    <property type="match status" value="1"/>
</dbReference>
<organism evidence="2 3">
    <name type="scientific">Caproiciproducens galactitolivorans</name>
    <dbReference type="NCBI Taxonomy" id="642589"/>
    <lineage>
        <taxon>Bacteria</taxon>
        <taxon>Bacillati</taxon>
        <taxon>Bacillota</taxon>
        <taxon>Clostridia</taxon>
        <taxon>Eubacteriales</taxon>
        <taxon>Acutalibacteraceae</taxon>
        <taxon>Caproiciproducens</taxon>
    </lineage>
</organism>
<keyword evidence="3" id="KW-1185">Reference proteome</keyword>
<evidence type="ECO:0000313" key="3">
    <source>
        <dbReference type="Proteomes" id="UP001082703"/>
    </source>
</evidence>
<reference evidence="2 3" key="1">
    <citation type="submission" date="2022-11" db="EMBL/GenBank/DDBJ databases">
        <authorList>
            <person name="Caiyu Z."/>
        </authorList>
    </citation>
    <scope>NUCLEOTIDE SEQUENCE [LARGE SCALE GENOMIC DNA]</scope>
    <source>
        <strain evidence="2 3">YR-4</strain>
    </source>
</reference>
<protein>
    <submittedName>
        <fullName evidence="2">DUF3892 domain-containing protein</fullName>
    </submittedName>
</protein>
<proteinExistence type="predicted"/>
<evidence type="ECO:0000256" key="1">
    <source>
        <dbReference type="SAM" id="MobiDB-lite"/>
    </source>
</evidence>
<dbReference type="RefSeq" id="WP_268058843.1">
    <property type="nucleotide sequence ID" value="NZ_JAPOHA010000011.1"/>
</dbReference>
<dbReference type="InterPro" id="IPR024997">
    <property type="entry name" value="DUF3892"/>
</dbReference>
<sequence>MSDQIDLSKLPMMAMEDVPEPKADAEKITALVKENGRVTGYQLSDGRILDKAEGVQLAKEGGIRGVGVATRKGNEYLKSLPDDTEDNNLSMLPSVKQ</sequence>